<reference evidence="9" key="1">
    <citation type="submission" date="2016-10" db="EMBL/GenBank/DDBJ databases">
        <authorList>
            <person name="de Groot N.N."/>
        </authorList>
    </citation>
    <scope>NUCLEOTIDE SEQUENCE</scope>
</reference>
<gene>
    <name evidence="9" type="ORF">MNB_SUP05-5-18</name>
</gene>
<dbReference type="GO" id="GO:0016020">
    <property type="term" value="C:membrane"/>
    <property type="evidence" value="ECO:0007669"/>
    <property type="project" value="UniProtKB-SubCell"/>
</dbReference>
<dbReference type="Gene3D" id="1.20.5.100">
    <property type="entry name" value="Cytochrome c1, transmembrane anchor, C-terminal"/>
    <property type="match status" value="1"/>
</dbReference>
<evidence type="ECO:0000313" key="9">
    <source>
        <dbReference type="EMBL" id="SFV69088.1"/>
    </source>
</evidence>
<dbReference type="InterPro" id="IPR036909">
    <property type="entry name" value="Cyt_c-like_dom_sf"/>
</dbReference>
<dbReference type="AlphaFoldDB" id="A0A1W1CT88"/>
<evidence type="ECO:0000256" key="4">
    <source>
        <dbReference type="ARBA" id="ARBA00022723"/>
    </source>
</evidence>
<dbReference type="PANTHER" id="PTHR10266">
    <property type="entry name" value="CYTOCHROME C1"/>
    <property type="match status" value="1"/>
</dbReference>
<evidence type="ECO:0000256" key="2">
    <source>
        <dbReference type="ARBA" id="ARBA00022617"/>
    </source>
</evidence>
<dbReference type="Pfam" id="PF02167">
    <property type="entry name" value="Cytochrom_C1"/>
    <property type="match status" value="1"/>
</dbReference>
<comment type="subcellular location">
    <subcellularLocation>
        <location evidence="1">Membrane</location>
    </subcellularLocation>
</comment>
<keyword evidence="6" id="KW-0408">Iron</keyword>
<dbReference type="PANTHER" id="PTHR10266:SF3">
    <property type="entry name" value="CYTOCHROME C1, HEME PROTEIN, MITOCHONDRIAL"/>
    <property type="match status" value="1"/>
</dbReference>
<evidence type="ECO:0000256" key="8">
    <source>
        <dbReference type="SAM" id="Phobius"/>
    </source>
</evidence>
<dbReference type="Gene3D" id="1.10.760.10">
    <property type="entry name" value="Cytochrome c-like domain"/>
    <property type="match status" value="1"/>
</dbReference>
<evidence type="ECO:0000256" key="5">
    <source>
        <dbReference type="ARBA" id="ARBA00022989"/>
    </source>
</evidence>
<dbReference type="GO" id="GO:0046872">
    <property type="term" value="F:metal ion binding"/>
    <property type="evidence" value="ECO:0007669"/>
    <property type="project" value="UniProtKB-KW"/>
</dbReference>
<proteinExistence type="predicted"/>
<dbReference type="GO" id="GO:0020037">
    <property type="term" value="F:heme binding"/>
    <property type="evidence" value="ECO:0007669"/>
    <property type="project" value="InterPro"/>
</dbReference>
<keyword evidence="4" id="KW-0479">Metal-binding</keyword>
<sequence length="223" mass="25782">MKRILLIITILLSINIFASTGIHLEPANNDVHNQKSLQNGAKLYINYCMGCHSIKFMRFNRIADDLNISLNDVEKNFIWTGVKVGQPVKSSIDAQASKKWFGNTPPDLSLTARSRGTDWLFTYLKGFYKDESRPFGVNNHALKGVAMPDVLWKMKQDSTVAEFNSQVRDIVNFLDYVGEPIKIKRTQMGIKVLLFLLVLFILSYLLKKEYWKDVKYGKWRRRD</sequence>
<dbReference type="InterPro" id="IPR002326">
    <property type="entry name" value="Cyt_c1"/>
</dbReference>
<protein>
    <submittedName>
        <fullName evidence="9">Ubiquinol cytochrome C oxidoreductase, cytochrome C1 subunit</fullName>
    </submittedName>
</protein>
<feature type="transmembrane region" description="Helical" evidence="8">
    <location>
        <begin position="188"/>
        <end position="206"/>
    </location>
</feature>
<evidence type="ECO:0000256" key="3">
    <source>
        <dbReference type="ARBA" id="ARBA00022692"/>
    </source>
</evidence>
<keyword evidence="2" id="KW-0349">Heme</keyword>
<evidence type="ECO:0000256" key="6">
    <source>
        <dbReference type="ARBA" id="ARBA00023004"/>
    </source>
</evidence>
<keyword evidence="3 8" id="KW-0812">Transmembrane</keyword>
<name>A0A1W1CT88_9ZZZZ</name>
<evidence type="ECO:0000256" key="7">
    <source>
        <dbReference type="ARBA" id="ARBA00023136"/>
    </source>
</evidence>
<dbReference type="GO" id="GO:0009055">
    <property type="term" value="F:electron transfer activity"/>
    <property type="evidence" value="ECO:0007669"/>
    <property type="project" value="InterPro"/>
</dbReference>
<accession>A0A1W1CT88</accession>
<dbReference type="EMBL" id="FPHJ01000065">
    <property type="protein sequence ID" value="SFV69088.1"/>
    <property type="molecule type" value="Genomic_DNA"/>
</dbReference>
<evidence type="ECO:0000256" key="1">
    <source>
        <dbReference type="ARBA" id="ARBA00004370"/>
    </source>
</evidence>
<keyword evidence="7 8" id="KW-0472">Membrane</keyword>
<dbReference type="SUPFAM" id="SSF46626">
    <property type="entry name" value="Cytochrome c"/>
    <property type="match status" value="1"/>
</dbReference>
<organism evidence="9">
    <name type="scientific">hydrothermal vent metagenome</name>
    <dbReference type="NCBI Taxonomy" id="652676"/>
    <lineage>
        <taxon>unclassified sequences</taxon>
        <taxon>metagenomes</taxon>
        <taxon>ecological metagenomes</taxon>
    </lineage>
</organism>
<keyword evidence="5 8" id="KW-1133">Transmembrane helix</keyword>